<sequence length="217" mass="23932">MIATARIKQLFDRYLDLVRLEVEEFGVKATEVRHLIGRLGEFYCALKVDGSLASRANQPGFDIVCPSGRRISVKTTAQTSGFVAIAKSTQALADDLMVVRYHDGALSTIYFGPLSAATDVARFYQPTNAYELDISRAEKLANARFEESKELLASLEGGFVHTATRNGEYLVLVNQTAALDLLDAEDRDGIEPVVEYSFPTLAARNEYMHSRGWSSAV</sequence>
<name>A0ABS7TH71_9GAMM</name>
<evidence type="ECO:0000259" key="1">
    <source>
        <dbReference type="Pfam" id="PF22522"/>
    </source>
</evidence>
<feature type="domain" description="DUF6998" evidence="1">
    <location>
        <begin position="25"/>
        <end position="142"/>
    </location>
</feature>
<dbReference type="Pfam" id="PF22522">
    <property type="entry name" value="DUF6998"/>
    <property type="match status" value="1"/>
</dbReference>
<comment type="caution">
    <text evidence="2">The sequence shown here is derived from an EMBL/GenBank/DDBJ whole genome shotgun (WGS) entry which is preliminary data.</text>
</comment>
<reference evidence="2" key="1">
    <citation type="submission" date="2021-09" db="EMBL/GenBank/DDBJ databases">
        <authorList>
            <person name="Wu T."/>
            <person name="Guo S.Z."/>
        </authorList>
    </citation>
    <scope>NUCLEOTIDE SEQUENCE</scope>
    <source>
        <strain evidence="2">RSS-23</strain>
    </source>
</reference>
<proteinExistence type="predicted"/>
<accession>A0ABS7TH71</accession>
<dbReference type="InterPro" id="IPR054267">
    <property type="entry name" value="DUF6998"/>
</dbReference>
<protein>
    <recommendedName>
        <fullName evidence="1">DUF6998 domain-containing protein</fullName>
    </recommendedName>
</protein>
<gene>
    <name evidence="2" type="ORF">K7B09_12830</name>
</gene>
<dbReference type="RefSeq" id="WP_223629873.1">
    <property type="nucleotide sequence ID" value="NZ_JAIQDJ010000027.1"/>
</dbReference>
<dbReference type="EMBL" id="JAIQDJ010000027">
    <property type="protein sequence ID" value="MBZ4187206.1"/>
    <property type="molecule type" value="Genomic_DNA"/>
</dbReference>
<evidence type="ECO:0000313" key="2">
    <source>
        <dbReference type="EMBL" id="MBZ4187206.1"/>
    </source>
</evidence>
<keyword evidence="3" id="KW-1185">Reference proteome</keyword>
<evidence type="ECO:0000313" key="3">
    <source>
        <dbReference type="Proteomes" id="UP001430290"/>
    </source>
</evidence>
<organism evidence="2 3">
    <name type="scientific">Thermomonas beijingensis</name>
    <dbReference type="NCBI Taxonomy" id="2872701"/>
    <lineage>
        <taxon>Bacteria</taxon>
        <taxon>Pseudomonadati</taxon>
        <taxon>Pseudomonadota</taxon>
        <taxon>Gammaproteobacteria</taxon>
        <taxon>Lysobacterales</taxon>
        <taxon>Lysobacteraceae</taxon>
        <taxon>Thermomonas</taxon>
    </lineage>
</organism>
<dbReference type="Proteomes" id="UP001430290">
    <property type="component" value="Unassembled WGS sequence"/>
</dbReference>